<dbReference type="Proteomes" id="UP000301475">
    <property type="component" value="Chromosome"/>
</dbReference>
<gene>
    <name evidence="2" type="ORF">E5Z56_08930</name>
</gene>
<name>A0A4P8XWS1_9FIRM</name>
<feature type="chain" id="PRO_5020482429" evidence="1">
    <location>
        <begin position="31"/>
        <end position="2149"/>
    </location>
</feature>
<evidence type="ECO:0000256" key="1">
    <source>
        <dbReference type="SAM" id="SignalP"/>
    </source>
</evidence>
<dbReference type="RefSeq" id="WP_138157475.1">
    <property type="nucleotide sequence ID" value="NZ_CP039381.1"/>
</dbReference>
<dbReference type="EMBL" id="CP039381">
    <property type="protein sequence ID" value="QCT07467.1"/>
    <property type="molecule type" value="Genomic_DNA"/>
</dbReference>
<dbReference type="Gene3D" id="2.60.40.10">
    <property type="entry name" value="Immunoglobulins"/>
    <property type="match status" value="2"/>
</dbReference>
<keyword evidence="3" id="KW-1185">Reference proteome</keyword>
<dbReference type="OrthoDB" id="9793135at2"/>
<protein>
    <submittedName>
        <fullName evidence="2">Uncharacterized protein</fullName>
    </submittedName>
</protein>
<organism evidence="2 3">
    <name type="scientific">Ruminococcus bovis</name>
    <dbReference type="NCBI Taxonomy" id="2564099"/>
    <lineage>
        <taxon>Bacteria</taxon>
        <taxon>Bacillati</taxon>
        <taxon>Bacillota</taxon>
        <taxon>Clostridia</taxon>
        <taxon>Eubacteriales</taxon>
        <taxon>Oscillospiraceae</taxon>
        <taxon>Ruminococcus</taxon>
    </lineage>
</organism>
<proteinExistence type="predicted"/>
<dbReference type="InterPro" id="IPR036179">
    <property type="entry name" value="Ig-like_dom_sf"/>
</dbReference>
<dbReference type="SUPFAM" id="SSF48726">
    <property type="entry name" value="Immunoglobulin"/>
    <property type="match status" value="1"/>
</dbReference>
<feature type="signal peptide" evidence="1">
    <location>
        <begin position="1"/>
        <end position="30"/>
    </location>
</feature>
<keyword evidence="1" id="KW-0732">Signal</keyword>
<evidence type="ECO:0000313" key="2">
    <source>
        <dbReference type="EMBL" id="QCT07467.1"/>
    </source>
</evidence>
<sequence length="2149" mass="235774">MKEKIKRISSSTWALILALMMVVSSFSVLAATTNVEKTNAETPSADLYVFGGYNNDWTNPTKKMPMTKVSGENYYASPIIVSNGEENFFAIWDGNLQYGPATDRTTVSTSQNDEKTKLNSPRDSKAYMISAGTIPNGTKYQLCTDKKYLWYRLAIDPVATSVNLSPDSATKNTGESVKLTATANTPVSGELTYTFTETTSGATTTPKVIKSSNGTAQATFTDLSEGEHKYKVEVSANGYTSVTSSEATVTVTVNPIDITSKVTLTGPVTSWQYKVGDSIKLKASCEDAPEGVTVKYNYYINGKKINGSATPNKVTYDFTASDEGTVKFYAEAVAENYNTVKSEEISASVIKKQVATSVKLTATPTNVKFGNEVTIIAELQGDIQPGNFTYTFKETNANGVIQSVQSNNGSAKIFTSDLSVGKHYISVEVSGTNFKSIKSTEDLIVTVSEAYHDEAVNATSGKTMVISYDKAYAGKNNERNAIFAWGGASIADDAAESYKKMTKYSQSDIPGLYYKQLDNYVTSASTGIQFIIKQVGNWDNQSSDLGGDKFIKGKQWYFYGTKEGKQVDANAAEYTPLTFTKLNVPTEINDDNSTKFVFTVGGGLPNFFKNVVKSTTIKPEYTVTITDPSRKQVGTKTATYSADNTTVTIDNLTLTDSGKYTFTITDGIDTVTYEKDLTVESLVVATHKATLNPCDNATVTATCKDVTINEGANGDFPENKNASITVSDITDGYKVKSVTVTSGTTDVPVTNQGNNSYSFTMPSSDVTITVDVVAKSNYAVNFNVSDKTGGSITAKSGETTIKSGSRVVEDTSVTFEVKLNSDDYKVNGWYSDSTYTTKIDSVKDGATSYTTRITGATNVYVKIVENPGTLCTDKWFITGTDSNPKSWDTRLPVYEKNGSYYVNFDISTITKGNHYYAITSKETGTIAPSDMIFHDGTLSYKSADGSGSVVKNQNQPEYWAGSDKFTNYGMFSISNYDDLRALSLKVTPSDNGTEYLMQPKVIQPPTGAIDVYAKNGTLKTTYAYGDTTVTGINDDCTSFTKDLGKYKQYKALANDRLTITTVVNDTQAKQGWYVSNYVINGVGYEAVSSESHTGAAYTITTPYSVTGKETKNIIEITPIYKNRYIEADNDYITLYANADSLGNAWGNTISVYSYYYKDGKQNVNTDKTMNSAYPGEPMMKTSSGLYVAYVPKNAWDVKDGKFQKLSDYEVSGITFNNYKEGEEIHQKTLTPDQNKNFQTYDYDDFKYIAAAGYDTVLFDFQYRKAENSNQKTLVGDSTTEKDMKGSTINVDTYKDTTAHNGWDLLTNMDGEEVSILGYTAKTVPKGQTFNSTDKLHIVSVGNIDTSMGDWSTIWYVYDSAGNYVTQGLPSDFIPRLNSDGTESTTQTAAYNAIKEKRLEYTGAYITYESEMDAGSSTDKGNTGIRSDGRWYYSRAVDQVKVNTHVLYAGADKSDWKEDTYSSDDSGVTTGAKALVGSERTTSVDRNSEVSISASPLSKGTAEKQYKFIGWTSNATKGKDGSYTIVQNPDMTQSTQTIKVSTNMDLYALYIPVAEGDLLITHEAYTGKDAFGGAGRYFVQATLYDATDTDKVIGTYYQEGSVTIPNYTENSGKIVVQLIVYSVNGSRYKATYNYQNTAITDLSHVDKVCSSGDPAVVENTINASDIFDGDTMKTSKVDFYSDLQTNNITVKMNYYNRKVENGKPADMDSTPTSYSYRFTSYPEDVLKDGTLSIPDLIEYAKNHSQQPDNMIETYVSWNSQEDALKGIVGYTNYHTGAKYVATPYHTDRYGNVQSSGEKWVTYYDRNGDEVDEDKANAETVSSISIWYFNTPKKYTYTLNTANSSSESELGNNGDGTYYGKVPQTASELFYNTRLFSSDREVSDAVSPYTKAYGVEQGYTGQAINTAETINNGTTLKFLYWAYDKAGKKVASTNIQYGLRITNNTTLYAIYGEAELDAPGLTVQEVTPDTFFDSNNISKTRINTIFNPYNCKDNDKNIDSASVVYLRVANSVTENSLNNLTDADLQELRTKISTVVSTASYKKFKSGDVDAAASKQIVQISGSTASGFKFKVVDTPSSSSTQLQTSLSNKNRGQFTTTFTTSTLKNYTYYVFATMGYKGYNGTAGITYITSDNFVKYKFDENGKYVAPSNS</sequence>
<reference evidence="2 3" key="1">
    <citation type="submission" date="2019-04" db="EMBL/GenBank/DDBJ databases">
        <authorList>
            <person name="Embree M."/>
            <person name="Gaffney J.R."/>
        </authorList>
    </citation>
    <scope>NUCLEOTIDE SEQUENCE [LARGE SCALE GENOMIC DNA]</scope>
    <source>
        <strain evidence="2 3">JE7A12</strain>
    </source>
</reference>
<dbReference type="KEGG" id="ruj:E5Z56_08930"/>
<dbReference type="InterPro" id="IPR013783">
    <property type="entry name" value="Ig-like_fold"/>
</dbReference>
<accession>A0A4P8XWS1</accession>
<evidence type="ECO:0000313" key="3">
    <source>
        <dbReference type="Proteomes" id="UP000301475"/>
    </source>
</evidence>